<dbReference type="PRINTS" id="PR00126">
    <property type="entry name" value="ATPASEGAMMA"/>
</dbReference>
<evidence type="ECO:0000256" key="1">
    <source>
        <dbReference type="ARBA" id="ARBA00004170"/>
    </source>
</evidence>
<dbReference type="CDD" id="cd12151">
    <property type="entry name" value="F1-ATPase_gamma"/>
    <property type="match status" value="1"/>
</dbReference>
<dbReference type="Pfam" id="PF00231">
    <property type="entry name" value="ATP-synt"/>
    <property type="match status" value="1"/>
</dbReference>
<evidence type="ECO:0000256" key="4">
    <source>
        <dbReference type="ARBA" id="ARBA00022781"/>
    </source>
</evidence>
<dbReference type="PIRSF" id="PIRSF039089">
    <property type="entry name" value="ATP_synthase_gamma"/>
    <property type="match status" value="1"/>
</dbReference>
<evidence type="ECO:0000313" key="10">
    <source>
        <dbReference type="EMBL" id="CAE0152104.1"/>
    </source>
</evidence>
<evidence type="ECO:0000256" key="7">
    <source>
        <dbReference type="ARBA" id="ARBA00023196"/>
    </source>
</evidence>
<evidence type="ECO:0000313" key="11">
    <source>
        <dbReference type="EMBL" id="CAE0152106.1"/>
    </source>
</evidence>
<accession>A0A7S3FJ70</accession>
<evidence type="ECO:0000256" key="2">
    <source>
        <dbReference type="ARBA" id="ARBA00007681"/>
    </source>
</evidence>
<dbReference type="GO" id="GO:0045259">
    <property type="term" value="C:proton-transporting ATP synthase complex"/>
    <property type="evidence" value="ECO:0007669"/>
    <property type="project" value="UniProtKB-KW"/>
</dbReference>
<evidence type="ECO:0000256" key="3">
    <source>
        <dbReference type="ARBA" id="ARBA00022448"/>
    </source>
</evidence>
<dbReference type="GO" id="GO:0046933">
    <property type="term" value="F:proton-transporting ATP synthase activity, rotational mechanism"/>
    <property type="evidence" value="ECO:0007669"/>
    <property type="project" value="InterPro"/>
</dbReference>
<keyword evidence="4 9" id="KW-0375">Hydrogen ion transport</keyword>
<dbReference type="EMBL" id="HBHY01021193">
    <property type="protein sequence ID" value="CAE0152104.1"/>
    <property type="molecule type" value="Transcribed_RNA"/>
</dbReference>
<reference evidence="10" key="1">
    <citation type="submission" date="2021-01" db="EMBL/GenBank/DDBJ databases">
        <authorList>
            <person name="Corre E."/>
            <person name="Pelletier E."/>
            <person name="Niang G."/>
            <person name="Scheremetjew M."/>
            <person name="Finn R."/>
            <person name="Kale V."/>
            <person name="Holt S."/>
            <person name="Cochrane G."/>
            <person name="Meng A."/>
            <person name="Brown T."/>
            <person name="Cohen L."/>
        </authorList>
    </citation>
    <scope>NUCLEOTIDE SEQUENCE</scope>
    <source>
        <strain evidence="10">RCC927</strain>
    </source>
</reference>
<dbReference type="PANTHER" id="PTHR11693:SF22">
    <property type="entry name" value="ATP SYNTHASE SUBUNIT GAMMA, MITOCHONDRIAL"/>
    <property type="match status" value="1"/>
</dbReference>
<name>A0A7S3FJ70_9VIRI</name>
<proteinExistence type="inferred from homology"/>
<dbReference type="InterPro" id="IPR000131">
    <property type="entry name" value="ATP_synth_F1_gsu"/>
</dbReference>
<comment type="subcellular location">
    <subcellularLocation>
        <location evidence="1">Membrane</location>
        <topology evidence="1">Peripheral membrane protein</topology>
    </subcellularLocation>
</comment>
<protein>
    <recommendedName>
        <fullName evidence="9">ATP synthase subunit gamma</fullName>
    </recommendedName>
</protein>
<dbReference type="NCBIfam" id="TIGR01146">
    <property type="entry name" value="ATPsyn_F1gamma"/>
    <property type="match status" value="1"/>
</dbReference>
<dbReference type="EMBL" id="HBHY01021194">
    <property type="protein sequence ID" value="CAE0152106.1"/>
    <property type="molecule type" value="Transcribed_RNA"/>
</dbReference>
<dbReference type="InterPro" id="IPR035968">
    <property type="entry name" value="ATP_synth_F1_ATPase_gsu"/>
</dbReference>
<dbReference type="AlphaFoldDB" id="A0A7S3FJ70"/>
<gene>
    <name evidence="10" type="ORF">PSIN1315_LOCUS13570</name>
    <name evidence="11" type="ORF">PSIN1315_LOCUS13571</name>
</gene>
<keyword evidence="6" id="KW-0472">Membrane</keyword>
<dbReference type="Gene3D" id="1.10.287.80">
    <property type="entry name" value="ATP synthase, gamma subunit, helix hairpin domain"/>
    <property type="match status" value="1"/>
</dbReference>
<keyword evidence="5 9" id="KW-0406">Ion transport</keyword>
<evidence type="ECO:0000256" key="6">
    <source>
        <dbReference type="ARBA" id="ARBA00023136"/>
    </source>
</evidence>
<organism evidence="10">
    <name type="scientific">Prasinoderma singulare</name>
    <dbReference type="NCBI Taxonomy" id="676789"/>
    <lineage>
        <taxon>Eukaryota</taxon>
        <taxon>Viridiplantae</taxon>
        <taxon>Prasinodermophyta</taxon>
        <taxon>Prasinodermophyceae</taxon>
        <taxon>Prasinodermales</taxon>
        <taxon>Prasinodermaceae</taxon>
        <taxon>Prasinoderma</taxon>
    </lineage>
</organism>
<evidence type="ECO:0000256" key="5">
    <source>
        <dbReference type="ARBA" id="ARBA00023065"/>
    </source>
</evidence>
<comment type="similarity">
    <text evidence="2 9">Belongs to the ATPase gamma chain family.</text>
</comment>
<dbReference type="PANTHER" id="PTHR11693">
    <property type="entry name" value="ATP SYNTHASE GAMMA CHAIN"/>
    <property type="match status" value="1"/>
</dbReference>
<keyword evidence="3 9" id="KW-0813">Transport</keyword>
<evidence type="ECO:0000256" key="8">
    <source>
        <dbReference type="ARBA" id="ARBA00023310"/>
    </source>
</evidence>
<dbReference type="InterPro" id="IPR023632">
    <property type="entry name" value="ATP_synth_F1_gsu_CS"/>
</dbReference>
<keyword evidence="8 9" id="KW-0066">ATP synthesis</keyword>
<dbReference type="PROSITE" id="PS00153">
    <property type="entry name" value="ATPASE_GAMMA"/>
    <property type="match status" value="1"/>
</dbReference>
<sequence length="308" mass="33613">MSRRAAMSAASAARGLFKAPLGAAGSALPFGARGNAGQLNIVKQRMKSVRNVEKITKAMKMVAASKLRQAETKMALSRGIWMPFYRLFGNPVDAEAENVLLVPFTSDKGLCGGVNSTIVKYSRALMELQSESKSSMVVIGEKGKAQLERKEGDKINSFIGDMAKVTITFPQVSMIADKVLEEGKFDKTHVLFNHFKSIISNKPTIATVGSPELIAKEKQEELNLYEFEEGFEENMQDLVELQLATTMWNAALENSTSENGARMNAMDSSSKNASEMLEKLTLIFNRGRQASITTELIEIISGATALEG</sequence>
<dbReference type="Gene3D" id="3.40.1380.10">
    <property type="match status" value="1"/>
</dbReference>
<keyword evidence="7 9" id="KW-0139">CF(1)</keyword>
<comment type="subunit">
    <text evidence="9">F-type ATPases have 2 components, CF(1) - the catalytic core - and CF(0) - the membrane proton channel. CF(1) and CF(0) have multiple subunits.</text>
</comment>
<evidence type="ECO:0000256" key="9">
    <source>
        <dbReference type="RuleBase" id="RU004001"/>
    </source>
</evidence>
<dbReference type="SUPFAM" id="SSF52943">
    <property type="entry name" value="ATP synthase (F1-ATPase), gamma subunit"/>
    <property type="match status" value="1"/>
</dbReference>